<sequence>MDIGNEFDLEHLLFVERNCRVCKERKNLIEDFYLTRKDRGSYPSAYSYECKQCTIKRVRKGKVPKNNWEYPDW</sequence>
<dbReference type="Proteomes" id="UP000241903">
    <property type="component" value="Segment"/>
</dbReference>
<evidence type="ECO:0000313" key="1">
    <source>
        <dbReference type="EMBL" id="AOV60477.1"/>
    </source>
</evidence>
<name>A0A1D8KPJ0_9CAUD</name>
<organism evidence="1 2">
    <name type="scientific">Synechococcus phage S-CAM9</name>
    <dbReference type="NCBI Taxonomy" id="1883369"/>
    <lineage>
        <taxon>Viruses</taxon>
        <taxon>Duplodnaviria</taxon>
        <taxon>Heunggongvirae</taxon>
        <taxon>Uroviricota</taxon>
        <taxon>Caudoviricetes</taxon>
        <taxon>Pantevenvirales</taxon>
        <taxon>Kyanoviridae</taxon>
        <taxon>Kanaloavirus</taxon>
        <taxon>Kanaloavirus scam9</taxon>
    </lineage>
</organism>
<protein>
    <recommendedName>
        <fullName evidence="3">Endonuclease VII</fullName>
    </recommendedName>
</protein>
<accession>A0A1D8KPJ0</accession>
<gene>
    <name evidence="1" type="ORF">S820908_102</name>
</gene>
<evidence type="ECO:0008006" key="3">
    <source>
        <dbReference type="Google" id="ProtNLM"/>
    </source>
</evidence>
<proteinExistence type="predicted"/>
<reference evidence="1 2" key="1">
    <citation type="journal article" date="2016" name="Virology">
        <title>The genomic content and context of auxiliary metabolic genes in marine cyanomyoviruses.</title>
        <authorList>
            <person name="Crummett L.T."/>
            <person name="Puxty R.J."/>
            <person name="Weihe C."/>
            <person name="Marston M.F."/>
            <person name="Martiny J.B."/>
        </authorList>
    </citation>
    <scope>NUCLEOTIDE SEQUENCE [LARGE SCALE GENOMIC DNA]</scope>
    <source>
        <strain evidence="1">0908SB82</strain>
    </source>
</reference>
<evidence type="ECO:0000313" key="2">
    <source>
        <dbReference type="Proteomes" id="UP000241903"/>
    </source>
</evidence>
<dbReference type="EMBL" id="KU686205">
    <property type="protein sequence ID" value="AOV60477.1"/>
    <property type="molecule type" value="Genomic_DNA"/>
</dbReference>